<dbReference type="SUPFAM" id="SSF57701">
    <property type="entry name" value="Zn2/Cys6 DNA-binding domain"/>
    <property type="match status" value="1"/>
</dbReference>
<feature type="compositionally biased region" description="Low complexity" evidence="3">
    <location>
        <begin position="177"/>
        <end position="201"/>
    </location>
</feature>
<dbReference type="GO" id="GO:0006351">
    <property type="term" value="P:DNA-templated transcription"/>
    <property type="evidence" value="ECO:0007669"/>
    <property type="project" value="InterPro"/>
</dbReference>
<evidence type="ECO:0000313" key="5">
    <source>
        <dbReference type="EMBL" id="ORY29983.1"/>
    </source>
</evidence>
<organism evidence="5 6">
    <name type="scientific">Naematelia encephala</name>
    <dbReference type="NCBI Taxonomy" id="71784"/>
    <lineage>
        <taxon>Eukaryota</taxon>
        <taxon>Fungi</taxon>
        <taxon>Dikarya</taxon>
        <taxon>Basidiomycota</taxon>
        <taxon>Agaricomycotina</taxon>
        <taxon>Tremellomycetes</taxon>
        <taxon>Tremellales</taxon>
        <taxon>Naemateliaceae</taxon>
        <taxon>Naematelia</taxon>
    </lineage>
</organism>
<feature type="region of interest" description="Disordered" evidence="3">
    <location>
        <begin position="256"/>
        <end position="299"/>
    </location>
</feature>
<dbReference type="InterPro" id="IPR001138">
    <property type="entry name" value="Zn2Cys6_DnaBD"/>
</dbReference>
<dbReference type="PROSITE" id="PS00463">
    <property type="entry name" value="ZN2_CY6_FUNGAL_1"/>
    <property type="match status" value="1"/>
</dbReference>
<dbReference type="Pfam" id="PF04082">
    <property type="entry name" value="Fungal_trans"/>
    <property type="match status" value="1"/>
</dbReference>
<dbReference type="Gene3D" id="4.10.240.10">
    <property type="entry name" value="Zn(2)-C6 fungal-type DNA-binding domain"/>
    <property type="match status" value="1"/>
</dbReference>
<dbReference type="SMART" id="SM00906">
    <property type="entry name" value="Fungal_trans"/>
    <property type="match status" value="1"/>
</dbReference>
<accession>A0A1Y2B598</accession>
<dbReference type="Proteomes" id="UP000193986">
    <property type="component" value="Unassembled WGS sequence"/>
</dbReference>
<dbReference type="GO" id="GO:0000981">
    <property type="term" value="F:DNA-binding transcription factor activity, RNA polymerase II-specific"/>
    <property type="evidence" value="ECO:0007669"/>
    <property type="project" value="InterPro"/>
</dbReference>
<feature type="region of interest" description="Disordered" evidence="3">
    <location>
        <begin position="328"/>
        <end position="348"/>
    </location>
</feature>
<dbReference type="PANTHER" id="PTHR47783">
    <property type="entry name" value="ZN(II)2CYS6 TRANSCRIPTION FACTOR (EUROFUNG)-RELATED"/>
    <property type="match status" value="1"/>
</dbReference>
<dbReference type="OrthoDB" id="2428527at2759"/>
<feature type="region of interest" description="Disordered" evidence="3">
    <location>
        <begin position="1"/>
        <end position="91"/>
    </location>
</feature>
<dbReference type="EMBL" id="MCFC01000022">
    <property type="protein sequence ID" value="ORY29983.1"/>
    <property type="molecule type" value="Genomic_DNA"/>
</dbReference>
<dbReference type="SMART" id="SM00066">
    <property type="entry name" value="GAL4"/>
    <property type="match status" value="1"/>
</dbReference>
<sequence length="946" mass="101968">MSMMNDFSFASMPSISPISAGESSRSASNPSPMQGPSATGYSNGSFTTKRPAEDNGSEIEVKEEDGKPKKQKFTRSRTACLQCRSRKSKCGALPPRPCPNCIEAGLTCQWPAEDGRSSRARLQRQRTSIPGQMGDGDIQGDPGLGTSTPADPDWLDRLLNGGLPTPTAVPPTSTNGTFAPSQSFASTSSFPTTFPTIAPTTINPMLPGPSSQTYYQPSVTGTDPFPPPTQPYPPSAFPSSVDPAQFIWAVSSRLPTVEEGSPNDERSSLSGPSPTLADPNAPRPPRKPKEKTSSDGKIVKVTWWRPHGQTAITPGLKRITLKVRVDNPHDTWRNSSPRPAVSGPGESTQEIFAPDGMPSPAIMRHLLDVFMIHFACQFPFIEKESIGPKIESRTGSVFLFTSIAAIAARFSTHPAIALPNLEPHAYGNVFHNRAKALLGAMLAVPSRETVQAFILLAHTGFANDSESEVWMMTGLAVRMALDLGLHINPPADANITEEDRRLNRLVFWAVLNMDYALAFGVGRSTTFRVEDITQLLPTEEDLHPTSSPSTVGPDHPRSPFPFAAKQMISYGPLINMLNRPVTEDDKEEQYIQAAMQAARAKAIKEYNQLPHDMLWNVGNLQKHSRANQGPIFLHIHLWMHTILASGYLTGTNLLRRTSSKGHLTAGASTKSGAATPNSATANSLWRNSARTIGDILVLSDIINPYSYFALPFVNQAFFVAGCCYVKEIEQTKTAPSTPVGSPRRMPAALQMTHMSPREPSQASAESSSTNTEPGALEPSSPPRSSGNGTSGLGDGKQVDLSRALLTSVATTNISTLQSGLAKQNTYWSGIAWITSALSQRVEGFQEVDMRMVTEKLASFVSLPDAGLVGRQATEGEEGGNEGRIASGLPAGFGERIFASSTGGMTPGLFGSGLTPVPDNVHFDYSESCLGCQHYRIYEAETDWVKI</sequence>
<dbReference type="InterPro" id="IPR007219">
    <property type="entry name" value="XnlR_reg_dom"/>
</dbReference>
<dbReference type="GO" id="GO:0008270">
    <property type="term" value="F:zinc ion binding"/>
    <property type="evidence" value="ECO:0007669"/>
    <property type="project" value="InterPro"/>
</dbReference>
<dbReference type="AlphaFoldDB" id="A0A1Y2B598"/>
<evidence type="ECO:0000256" key="3">
    <source>
        <dbReference type="SAM" id="MobiDB-lite"/>
    </source>
</evidence>
<feature type="region of interest" description="Disordered" evidence="3">
    <location>
        <begin position="752"/>
        <end position="796"/>
    </location>
</feature>
<evidence type="ECO:0000256" key="2">
    <source>
        <dbReference type="ARBA" id="ARBA00023242"/>
    </source>
</evidence>
<feature type="domain" description="Zn(2)-C6 fungal-type" evidence="4">
    <location>
        <begin position="79"/>
        <end position="110"/>
    </location>
</feature>
<dbReference type="STRING" id="71784.A0A1Y2B598"/>
<dbReference type="InterPro" id="IPR036864">
    <property type="entry name" value="Zn2-C6_fun-type_DNA-bd_sf"/>
</dbReference>
<feature type="compositionally biased region" description="Polar residues" evidence="3">
    <location>
        <begin position="758"/>
        <end position="772"/>
    </location>
</feature>
<protein>
    <submittedName>
        <fullName evidence="5">Fungal-specific transcription factor domain-domain-containing protein</fullName>
    </submittedName>
</protein>
<feature type="compositionally biased region" description="Pro residues" evidence="3">
    <location>
        <begin position="224"/>
        <end position="236"/>
    </location>
</feature>
<dbReference type="CDD" id="cd12148">
    <property type="entry name" value="fungal_TF_MHR"/>
    <property type="match status" value="1"/>
</dbReference>
<feature type="region of interest" description="Disordered" evidence="3">
    <location>
        <begin position="129"/>
        <end position="148"/>
    </location>
</feature>
<feature type="compositionally biased region" description="Polar residues" evidence="3">
    <location>
        <begin position="209"/>
        <end position="221"/>
    </location>
</feature>
<name>A0A1Y2B598_9TREE</name>
<dbReference type="GO" id="GO:0003677">
    <property type="term" value="F:DNA binding"/>
    <property type="evidence" value="ECO:0007669"/>
    <property type="project" value="InterPro"/>
</dbReference>
<comment type="caution">
    <text evidence="5">The sequence shown here is derived from an EMBL/GenBank/DDBJ whole genome shotgun (WGS) entry which is preliminary data.</text>
</comment>
<gene>
    <name evidence="5" type="ORF">BCR39DRAFT_530447</name>
</gene>
<dbReference type="PANTHER" id="PTHR47783:SF1">
    <property type="entry name" value="ZN(II)2CYS6 TRANSCRIPTION FACTOR (EUROFUNG)"/>
    <property type="match status" value="1"/>
</dbReference>
<feature type="region of interest" description="Disordered" evidence="3">
    <location>
        <begin position="159"/>
        <end position="238"/>
    </location>
</feature>
<evidence type="ECO:0000259" key="4">
    <source>
        <dbReference type="PROSITE" id="PS50048"/>
    </source>
</evidence>
<dbReference type="Pfam" id="PF00172">
    <property type="entry name" value="Zn_clus"/>
    <property type="match status" value="1"/>
</dbReference>
<keyword evidence="1" id="KW-0479">Metal-binding</keyword>
<evidence type="ECO:0000313" key="6">
    <source>
        <dbReference type="Proteomes" id="UP000193986"/>
    </source>
</evidence>
<keyword evidence="2" id="KW-0539">Nucleus</keyword>
<keyword evidence="6" id="KW-1185">Reference proteome</keyword>
<dbReference type="CDD" id="cd00067">
    <property type="entry name" value="GAL4"/>
    <property type="match status" value="1"/>
</dbReference>
<dbReference type="InParanoid" id="A0A1Y2B598"/>
<evidence type="ECO:0000256" key="1">
    <source>
        <dbReference type="ARBA" id="ARBA00022723"/>
    </source>
</evidence>
<proteinExistence type="predicted"/>
<feature type="compositionally biased region" description="Polar residues" evidence="3">
    <location>
        <begin position="11"/>
        <end position="48"/>
    </location>
</feature>
<dbReference type="PROSITE" id="PS50048">
    <property type="entry name" value="ZN2_CY6_FUNGAL_2"/>
    <property type="match status" value="1"/>
</dbReference>
<reference evidence="5 6" key="1">
    <citation type="submission" date="2016-07" db="EMBL/GenBank/DDBJ databases">
        <title>Pervasive Adenine N6-methylation of Active Genes in Fungi.</title>
        <authorList>
            <consortium name="DOE Joint Genome Institute"/>
            <person name="Mondo S.J."/>
            <person name="Dannebaum R.O."/>
            <person name="Kuo R.C."/>
            <person name="Labutti K."/>
            <person name="Haridas S."/>
            <person name="Kuo A."/>
            <person name="Salamov A."/>
            <person name="Ahrendt S.R."/>
            <person name="Lipzen A."/>
            <person name="Sullivan W."/>
            <person name="Andreopoulos W.B."/>
            <person name="Clum A."/>
            <person name="Lindquist E."/>
            <person name="Daum C."/>
            <person name="Ramamoorthy G.K."/>
            <person name="Gryganskyi A."/>
            <person name="Culley D."/>
            <person name="Magnuson J.K."/>
            <person name="James T.Y."/>
            <person name="O'Malley M.A."/>
            <person name="Stajich J.E."/>
            <person name="Spatafora J.W."/>
            <person name="Visel A."/>
            <person name="Grigoriev I.V."/>
        </authorList>
    </citation>
    <scope>NUCLEOTIDE SEQUENCE [LARGE SCALE GENOMIC DNA]</scope>
    <source>
        <strain evidence="5 6">68-887.2</strain>
    </source>
</reference>